<sequence>MDTLTRIRRLGGAARFSEIGTSRYQLQRLVATGALVLVERGCYALPDAPAAVRLAAQQNGAVSCVSALRHYGVDIAGDSSLVHVSVPRGRGTARRRPTGVRRHHEDVATGSTARIVPFAVAAVRAALCLPYDDAVAALDRVAHGRPASFLRQVIEDVAAVSGTRAQALELDVDGRSRSRIETLARLALRRAGLAVVPGAVVPGVGEVDLLVEGWIIVELDGYAFHSDRRAFRRDRARDRNAARLGFLVLRFAFEDSDPAAVVAAVSEIVRAHGDGGAREPGGTVPPNIRAAVVELRADAVGAGTRVQGWRHLRGRDLQAVRTSVAALAESG</sequence>
<proteinExistence type="predicted"/>
<feature type="domain" description="DUF559" evidence="1">
    <location>
        <begin position="214"/>
        <end position="263"/>
    </location>
</feature>
<evidence type="ECO:0000313" key="2">
    <source>
        <dbReference type="EMBL" id="GMA32723.1"/>
    </source>
</evidence>
<accession>A0AA38CR28</accession>
<evidence type="ECO:0000259" key="1">
    <source>
        <dbReference type="Pfam" id="PF04480"/>
    </source>
</evidence>
<dbReference type="Pfam" id="PF04480">
    <property type="entry name" value="DUF559"/>
    <property type="match status" value="1"/>
</dbReference>
<organism evidence="2 3">
    <name type="scientific">Litorihabitans aurantiacus</name>
    <dbReference type="NCBI Taxonomy" id="1930061"/>
    <lineage>
        <taxon>Bacteria</taxon>
        <taxon>Bacillati</taxon>
        <taxon>Actinomycetota</taxon>
        <taxon>Actinomycetes</taxon>
        <taxon>Micrococcales</taxon>
        <taxon>Beutenbergiaceae</taxon>
        <taxon>Litorihabitans</taxon>
    </lineage>
</organism>
<reference evidence="2" key="1">
    <citation type="journal article" date="2014" name="Int. J. Syst. Evol. Microbiol.">
        <title>Complete genome sequence of Corynebacterium casei LMG S-19264T (=DSM 44701T), isolated from a smear-ripened cheese.</title>
        <authorList>
            <consortium name="US DOE Joint Genome Institute (JGI-PGF)"/>
            <person name="Walter F."/>
            <person name="Albersmeier A."/>
            <person name="Kalinowski J."/>
            <person name="Ruckert C."/>
        </authorList>
    </citation>
    <scope>NUCLEOTIDE SEQUENCE</scope>
    <source>
        <strain evidence="2">NBRC 112290</strain>
    </source>
</reference>
<dbReference type="Proteomes" id="UP001157161">
    <property type="component" value="Unassembled WGS sequence"/>
</dbReference>
<keyword evidence="3" id="KW-1185">Reference proteome</keyword>
<protein>
    <recommendedName>
        <fullName evidence="1">DUF559 domain-containing protein</fullName>
    </recommendedName>
</protein>
<dbReference type="Gene3D" id="3.40.960.10">
    <property type="entry name" value="VSR Endonuclease"/>
    <property type="match status" value="1"/>
</dbReference>
<gene>
    <name evidence="2" type="ORF">GCM10025875_27150</name>
</gene>
<dbReference type="RefSeq" id="WP_284251407.1">
    <property type="nucleotide sequence ID" value="NZ_BSUM01000001.1"/>
</dbReference>
<dbReference type="InterPro" id="IPR007569">
    <property type="entry name" value="DUF559"/>
</dbReference>
<evidence type="ECO:0000313" key="3">
    <source>
        <dbReference type="Proteomes" id="UP001157161"/>
    </source>
</evidence>
<dbReference type="EMBL" id="BSUM01000001">
    <property type="protein sequence ID" value="GMA32723.1"/>
    <property type="molecule type" value="Genomic_DNA"/>
</dbReference>
<name>A0AA38CR28_9MICO</name>
<comment type="caution">
    <text evidence="2">The sequence shown here is derived from an EMBL/GenBank/DDBJ whole genome shotgun (WGS) entry which is preliminary data.</text>
</comment>
<dbReference type="AlphaFoldDB" id="A0AA38CR28"/>
<reference evidence="2" key="2">
    <citation type="submission" date="2023-02" db="EMBL/GenBank/DDBJ databases">
        <authorList>
            <person name="Sun Q."/>
            <person name="Mori K."/>
        </authorList>
    </citation>
    <scope>NUCLEOTIDE SEQUENCE</scope>
    <source>
        <strain evidence="2">NBRC 112290</strain>
    </source>
</reference>